<organism evidence="8 9">
    <name type="scientific">Herbaspirillum hiltneri N3</name>
    <dbReference type="NCBI Taxonomy" id="1262470"/>
    <lineage>
        <taxon>Bacteria</taxon>
        <taxon>Pseudomonadati</taxon>
        <taxon>Pseudomonadota</taxon>
        <taxon>Betaproteobacteria</taxon>
        <taxon>Burkholderiales</taxon>
        <taxon>Oxalobacteraceae</taxon>
        <taxon>Herbaspirillum</taxon>
    </lineage>
</organism>
<dbReference type="RefSeq" id="WP_053195677.1">
    <property type="nucleotide sequence ID" value="NZ_CP011409.1"/>
</dbReference>
<evidence type="ECO:0000313" key="8">
    <source>
        <dbReference type="EMBL" id="AKZ62174.1"/>
    </source>
</evidence>
<dbReference type="PANTHER" id="PTHR43183">
    <property type="entry name" value="HYPOTHETICAL DIHYDROXYACID DEHYDRATASE (EUROFUNG)-RELATED"/>
    <property type="match status" value="1"/>
</dbReference>
<evidence type="ECO:0000313" key="9">
    <source>
        <dbReference type="Proteomes" id="UP000063429"/>
    </source>
</evidence>
<feature type="domain" description="Dihydroxy-acid/6-phosphogluconate dehydratase C-terminal" evidence="7">
    <location>
        <begin position="370"/>
        <end position="574"/>
    </location>
</feature>
<dbReference type="Pfam" id="PF00920">
    <property type="entry name" value="ILVD_EDD_N"/>
    <property type="match status" value="1"/>
</dbReference>
<dbReference type="NCBIfam" id="NF009560">
    <property type="entry name" value="PRK13017.1"/>
    <property type="match status" value="1"/>
</dbReference>
<dbReference type="EMBL" id="CP011409">
    <property type="protein sequence ID" value="AKZ62174.1"/>
    <property type="molecule type" value="Genomic_DNA"/>
</dbReference>
<evidence type="ECO:0000256" key="2">
    <source>
        <dbReference type="ARBA" id="ARBA00022723"/>
    </source>
</evidence>
<evidence type="ECO:0000259" key="7">
    <source>
        <dbReference type="Pfam" id="PF24877"/>
    </source>
</evidence>
<evidence type="ECO:0000256" key="3">
    <source>
        <dbReference type="ARBA" id="ARBA00023004"/>
    </source>
</evidence>
<keyword evidence="2" id="KW-0479">Metal-binding</keyword>
<dbReference type="Gene3D" id="3.50.30.80">
    <property type="entry name" value="IlvD/EDD C-terminal domain-like"/>
    <property type="match status" value="1"/>
</dbReference>
<dbReference type="GO" id="GO:0004160">
    <property type="term" value="F:dihydroxy-acid dehydratase activity"/>
    <property type="evidence" value="ECO:0007669"/>
    <property type="project" value="UniProtKB-EC"/>
</dbReference>
<evidence type="ECO:0000256" key="5">
    <source>
        <dbReference type="ARBA" id="ARBA00023239"/>
    </source>
</evidence>
<name>A0ABM5UY34_9BURK</name>
<sequence>MTNQHQTPRRFRSQDWFDNPDHIDMTALYLERFMNYGITAEELRSGRPIIGIAQSGSDISPCNRIHLELARRVRDGIRDAGGIPMEFPLHPIFENCRRPTAAIDRNLSYLGLVEILHGYPIDAVVLTTGCDKTTPAQIMAASTVDIPAIVLSGGPMLDGWMDGELVGSGAAIWKGRRQLSAGQIDNEKFLEIAAASAPSSGHCNTMGTASTMNAMAEALGMSLTGCSAIPAPYRERGQMAYETGRRIVGMAYEDLRPSAILTRDAFLDAIVVNAAIGGSTNAQPHIMAMARHAGVELHSDDWMKYGYDVPLLLNMQPAGKYLGERFHRAGGVPAIMWELQQAGKLRADRLTAGGKTMAQNLEGRESHDREVVFRFDAPLRERAGFLVLKGNLFDFAIMKTSVISDSFRSRYLSTPGSEGIFECNAAVFDGSDDYHARINDPALGIDENTILVIRGAGPVGWPGSAEVVNMQPPDALLRRGVTTLPTLGDGRQSGTSDSPSILNASPESAVGGGLAYLRTGDKIRIDLNTGRCDMLISDEELATRKAEGIPAVPASQTPWQEIYRDTVGQLETGAVMELAVKYQGIAKVLPRHNH</sequence>
<keyword evidence="4" id="KW-0411">Iron-sulfur</keyword>
<evidence type="ECO:0000256" key="4">
    <source>
        <dbReference type="ARBA" id="ARBA00023014"/>
    </source>
</evidence>
<protein>
    <submittedName>
        <fullName evidence="8">Dihydroxy-acid dehydratase</fullName>
        <ecNumber evidence="8">4.2.1.9</ecNumber>
    </submittedName>
</protein>
<dbReference type="Pfam" id="PF24877">
    <property type="entry name" value="ILV_EDD_C"/>
    <property type="match status" value="1"/>
</dbReference>
<keyword evidence="5 8" id="KW-0456">Lyase</keyword>
<dbReference type="InterPro" id="IPR020558">
    <property type="entry name" value="DiOHA_6PGluconate_deHydtase_CS"/>
</dbReference>
<dbReference type="InterPro" id="IPR052352">
    <property type="entry name" value="Sugar_Degrad_Dehydratases"/>
</dbReference>
<accession>A0ABM5UY34</accession>
<keyword evidence="9" id="KW-1185">Reference proteome</keyword>
<proteinExistence type="inferred from homology"/>
<feature type="domain" description="Dihydroxy-acid/6-phosphogluconate dehydratase N-terminal" evidence="6">
    <location>
        <begin position="47"/>
        <end position="360"/>
    </location>
</feature>
<evidence type="ECO:0000259" key="6">
    <source>
        <dbReference type="Pfam" id="PF00920"/>
    </source>
</evidence>
<dbReference type="InterPro" id="IPR000581">
    <property type="entry name" value="ILV_EDD_N"/>
</dbReference>
<dbReference type="EC" id="4.2.1.9" evidence="8"/>
<dbReference type="PROSITE" id="PS00886">
    <property type="entry name" value="ILVD_EDD_1"/>
    <property type="match status" value="1"/>
</dbReference>
<dbReference type="InterPro" id="IPR056740">
    <property type="entry name" value="ILV_EDD_C"/>
</dbReference>
<dbReference type="PANTHER" id="PTHR43183:SF1">
    <property type="entry name" value="HYPOTHETICAL DIHYDROXY-ACID DEHYDRATASE (EUROFUNG)-RELATED"/>
    <property type="match status" value="1"/>
</dbReference>
<reference evidence="9" key="1">
    <citation type="journal article" date="2015" name="Genome Announc.">
        <title>Complete Genome Sequence of Herbaspirillum hiltneri N3 (DSM 17495), Isolated from Surface-Sterilized Wheat Roots.</title>
        <authorList>
            <person name="Guizelini D."/>
            <person name="Saizaki P.M."/>
            <person name="Coimbra N.A."/>
            <person name="Weiss V.A."/>
            <person name="Faoro H."/>
            <person name="Sfeir M.Z."/>
            <person name="Baura V.A."/>
            <person name="Monteiro R.A."/>
            <person name="Chubatsu L.S."/>
            <person name="Souza E.M."/>
            <person name="Cruz L.M."/>
            <person name="Pedrosa F.O."/>
            <person name="Raittz R.T."/>
            <person name="Marchaukoski J.N."/>
            <person name="Steffens M.B."/>
        </authorList>
    </citation>
    <scope>NUCLEOTIDE SEQUENCE [LARGE SCALE GENOMIC DNA]</scope>
    <source>
        <strain evidence="9">N3</strain>
    </source>
</reference>
<evidence type="ECO:0000256" key="1">
    <source>
        <dbReference type="ARBA" id="ARBA00006486"/>
    </source>
</evidence>
<dbReference type="NCBIfam" id="NF004784">
    <property type="entry name" value="PRK06131.1"/>
    <property type="match status" value="1"/>
</dbReference>
<dbReference type="SUPFAM" id="SSF143975">
    <property type="entry name" value="IlvD/EDD N-terminal domain-like"/>
    <property type="match status" value="1"/>
</dbReference>
<gene>
    <name evidence="8" type="ORF">F506_05375</name>
</gene>
<dbReference type="Proteomes" id="UP000063429">
    <property type="component" value="Chromosome"/>
</dbReference>
<keyword evidence="3" id="KW-0408">Iron</keyword>
<dbReference type="InterPro" id="IPR037237">
    <property type="entry name" value="IlvD/EDD_N"/>
</dbReference>
<dbReference type="SUPFAM" id="SSF52016">
    <property type="entry name" value="LeuD/IlvD-like"/>
    <property type="match status" value="1"/>
</dbReference>
<comment type="similarity">
    <text evidence="1">Belongs to the IlvD/Edd family.</text>
</comment>
<dbReference type="InterPro" id="IPR042096">
    <property type="entry name" value="Dihydro-acid_dehy_C"/>
</dbReference>